<reference evidence="1" key="1">
    <citation type="submission" date="2021-01" db="EMBL/GenBank/DDBJ databases">
        <authorList>
            <person name="Sun Q."/>
        </authorList>
    </citation>
    <scope>NUCLEOTIDE SEQUENCE</scope>
    <source>
        <strain evidence="1">YIM B02566</strain>
    </source>
</reference>
<dbReference type="Proteomes" id="UP000616151">
    <property type="component" value="Unassembled WGS sequence"/>
</dbReference>
<dbReference type="EC" id="2.7.4.22" evidence="1"/>
<sequence>MAKLAFKRVLLKVSGEVLMGSQPFGIDLATVERVAGEVAETLQTGVQLSLVIGGGNIFRGMAQAAKGMDRVSADHMGILATVMNALAMQGALQGKGIDARVLSAIAMPTVCETYSRAKAVHHLEAGRVVICAAGTGLPFFTTDTGAALRAAEMGCDALFKGTSVDGVYSADPKKDASAERFDRITFNEILARDLRIMDPAAIALARDNGIPVIVFSIRAPGAVLQVLNGSGKFTIVTRD</sequence>
<keyword evidence="2" id="KW-1185">Reference proteome</keyword>
<accession>A0ACC5R1V6</accession>
<comment type="caution">
    <text evidence="1">The sequence shown here is derived from an EMBL/GenBank/DDBJ whole genome shotgun (WGS) entry which is preliminary data.</text>
</comment>
<protein>
    <submittedName>
        <fullName evidence="1">UMP kinase</fullName>
        <ecNumber evidence="1">2.7.4.22</ecNumber>
    </submittedName>
</protein>
<name>A0ACC5R1V6_9HYPH</name>
<gene>
    <name evidence="1" type="ORF">JHL16_09615</name>
</gene>
<evidence type="ECO:0000313" key="1">
    <source>
        <dbReference type="EMBL" id="MBK1866609.1"/>
    </source>
</evidence>
<organism evidence="1 2">
    <name type="scientific">Taklimakanibacter albus</name>
    <dbReference type="NCBI Taxonomy" id="2800327"/>
    <lineage>
        <taxon>Bacteria</taxon>
        <taxon>Pseudomonadati</taxon>
        <taxon>Pseudomonadota</taxon>
        <taxon>Alphaproteobacteria</taxon>
        <taxon>Hyphomicrobiales</taxon>
        <taxon>Aestuariivirgaceae</taxon>
        <taxon>Taklimakanibacter</taxon>
    </lineage>
</organism>
<dbReference type="EMBL" id="JAENHL010000006">
    <property type="protein sequence ID" value="MBK1866609.1"/>
    <property type="molecule type" value="Genomic_DNA"/>
</dbReference>
<proteinExistence type="predicted"/>
<keyword evidence="1" id="KW-0418">Kinase</keyword>
<evidence type="ECO:0000313" key="2">
    <source>
        <dbReference type="Proteomes" id="UP000616151"/>
    </source>
</evidence>
<keyword evidence="1" id="KW-0808">Transferase</keyword>